<accession>A0A9P6CGH4</accession>
<name>A0A9P6CGH4_9AGAR</name>
<reference evidence="1" key="1">
    <citation type="submission" date="2020-11" db="EMBL/GenBank/DDBJ databases">
        <authorList>
            <consortium name="DOE Joint Genome Institute"/>
            <person name="Ahrendt S."/>
            <person name="Riley R."/>
            <person name="Andreopoulos W."/>
            <person name="Labutti K."/>
            <person name="Pangilinan J."/>
            <person name="Ruiz-Duenas F.J."/>
            <person name="Barrasa J.M."/>
            <person name="Sanchez-Garcia M."/>
            <person name="Camarero S."/>
            <person name="Miyauchi S."/>
            <person name="Serrano A."/>
            <person name="Linde D."/>
            <person name="Babiker R."/>
            <person name="Drula E."/>
            <person name="Ayuso-Fernandez I."/>
            <person name="Pacheco R."/>
            <person name="Padilla G."/>
            <person name="Ferreira P."/>
            <person name="Barriuso J."/>
            <person name="Kellner H."/>
            <person name="Castanera R."/>
            <person name="Alfaro M."/>
            <person name="Ramirez L."/>
            <person name="Pisabarro A.G."/>
            <person name="Kuo A."/>
            <person name="Tritt A."/>
            <person name="Lipzen A."/>
            <person name="He G."/>
            <person name="Yan M."/>
            <person name="Ng V."/>
            <person name="Cullen D."/>
            <person name="Martin F."/>
            <person name="Rosso M.-N."/>
            <person name="Henrissat B."/>
            <person name="Hibbett D."/>
            <person name="Martinez A.T."/>
            <person name="Grigoriev I.V."/>
        </authorList>
    </citation>
    <scope>NUCLEOTIDE SEQUENCE</scope>
    <source>
        <strain evidence="1">CBS 247.69</strain>
    </source>
</reference>
<dbReference type="EMBL" id="MU150248">
    <property type="protein sequence ID" value="KAF9465261.1"/>
    <property type="molecule type" value="Genomic_DNA"/>
</dbReference>
<keyword evidence="2" id="KW-1185">Reference proteome</keyword>
<comment type="caution">
    <text evidence="1">The sequence shown here is derived from an EMBL/GenBank/DDBJ whole genome shotgun (WGS) entry which is preliminary data.</text>
</comment>
<protein>
    <submittedName>
        <fullName evidence="1">Uncharacterized protein</fullName>
    </submittedName>
</protein>
<dbReference type="AlphaFoldDB" id="A0A9P6CGH4"/>
<dbReference type="Proteomes" id="UP000807353">
    <property type="component" value="Unassembled WGS sequence"/>
</dbReference>
<evidence type="ECO:0000313" key="2">
    <source>
        <dbReference type="Proteomes" id="UP000807353"/>
    </source>
</evidence>
<sequence length="61" mass="7023">MFFLMSLHLYTCKHLSRGSDRFLALHVLSLPMANASEFTELTDSIIFSRTRQSRGIDFDTP</sequence>
<organism evidence="1 2">
    <name type="scientific">Collybia nuda</name>
    <dbReference type="NCBI Taxonomy" id="64659"/>
    <lineage>
        <taxon>Eukaryota</taxon>
        <taxon>Fungi</taxon>
        <taxon>Dikarya</taxon>
        <taxon>Basidiomycota</taxon>
        <taxon>Agaricomycotina</taxon>
        <taxon>Agaricomycetes</taxon>
        <taxon>Agaricomycetidae</taxon>
        <taxon>Agaricales</taxon>
        <taxon>Tricholomatineae</taxon>
        <taxon>Clitocybaceae</taxon>
        <taxon>Collybia</taxon>
    </lineage>
</organism>
<proteinExistence type="predicted"/>
<gene>
    <name evidence="1" type="ORF">BDZ94DRAFT_1254111</name>
</gene>
<evidence type="ECO:0000313" key="1">
    <source>
        <dbReference type="EMBL" id="KAF9465261.1"/>
    </source>
</evidence>